<organism evidence="3 4">
    <name type="scientific">Gemmatimonas phototrophica</name>
    <dbReference type="NCBI Taxonomy" id="1379270"/>
    <lineage>
        <taxon>Bacteria</taxon>
        <taxon>Pseudomonadati</taxon>
        <taxon>Gemmatimonadota</taxon>
        <taxon>Gemmatimonadia</taxon>
        <taxon>Gemmatimonadales</taxon>
        <taxon>Gemmatimonadaceae</taxon>
        <taxon>Gemmatimonas</taxon>
    </lineage>
</organism>
<proteinExistence type="inferred from homology"/>
<dbReference type="InterPro" id="IPR000286">
    <property type="entry name" value="HDACs"/>
</dbReference>
<dbReference type="GO" id="GO:0040029">
    <property type="term" value="P:epigenetic regulation of gene expression"/>
    <property type="evidence" value="ECO:0007669"/>
    <property type="project" value="TreeGrafter"/>
</dbReference>
<dbReference type="PANTHER" id="PTHR10625:SF10">
    <property type="entry name" value="HISTONE DEACETYLASE HDAC1"/>
    <property type="match status" value="1"/>
</dbReference>
<dbReference type="PANTHER" id="PTHR10625">
    <property type="entry name" value="HISTONE DEACETYLASE HDAC1-RELATED"/>
    <property type="match status" value="1"/>
</dbReference>
<dbReference type="RefSeq" id="WP_026849917.1">
    <property type="nucleotide sequence ID" value="NZ_CP011454.1"/>
</dbReference>
<dbReference type="KEGG" id="gph:GEMMAAP_05355"/>
<dbReference type="CDD" id="cd09992">
    <property type="entry name" value="HDAC_classII"/>
    <property type="match status" value="1"/>
</dbReference>
<dbReference type="Proteomes" id="UP000076404">
    <property type="component" value="Chromosome"/>
</dbReference>
<protein>
    <recommendedName>
        <fullName evidence="2">Histone deacetylase domain-containing protein</fullName>
    </recommendedName>
</protein>
<dbReference type="Pfam" id="PF00850">
    <property type="entry name" value="Hist_deacetyl"/>
    <property type="match status" value="1"/>
</dbReference>
<dbReference type="InterPro" id="IPR023801">
    <property type="entry name" value="His_deacetylse_dom"/>
</dbReference>
<dbReference type="STRING" id="1379270.GEMMAAP_05355"/>
<name>A0A143BIP7_9BACT</name>
<evidence type="ECO:0000313" key="4">
    <source>
        <dbReference type="Proteomes" id="UP000076404"/>
    </source>
</evidence>
<dbReference type="GO" id="GO:0004407">
    <property type="term" value="F:histone deacetylase activity"/>
    <property type="evidence" value="ECO:0007669"/>
    <property type="project" value="TreeGrafter"/>
</dbReference>
<dbReference type="InterPro" id="IPR023696">
    <property type="entry name" value="Ureohydrolase_dom_sf"/>
</dbReference>
<keyword evidence="4" id="KW-1185">Reference proteome</keyword>
<comment type="similarity">
    <text evidence="1">Belongs to the histone deacetylase family.</text>
</comment>
<feature type="domain" description="Histone deacetylase" evidence="2">
    <location>
        <begin position="22"/>
        <end position="309"/>
    </location>
</feature>
<accession>A0A143BIP7</accession>
<dbReference type="SUPFAM" id="SSF52768">
    <property type="entry name" value="Arginase/deacetylase"/>
    <property type="match status" value="1"/>
</dbReference>
<reference evidence="3 4" key="2">
    <citation type="journal article" date="2016" name="Environ. Microbiol. Rep.">
        <title>Metagenomic evidence for the presence of phototrophic Gemmatimonadetes bacteria in diverse environments.</title>
        <authorList>
            <person name="Zeng Y."/>
            <person name="Baumbach J."/>
            <person name="Barbosa E.G."/>
            <person name="Azevedo V."/>
            <person name="Zhang C."/>
            <person name="Koblizek M."/>
        </authorList>
    </citation>
    <scope>NUCLEOTIDE SEQUENCE [LARGE SCALE GENOMIC DNA]</scope>
    <source>
        <strain evidence="3 4">AP64</strain>
    </source>
</reference>
<dbReference type="Gene3D" id="3.40.800.20">
    <property type="entry name" value="Histone deacetylase domain"/>
    <property type="match status" value="1"/>
</dbReference>
<sequence length="310" mass="33509">MATRVALISHPDCGRHDTGWDHPEHVGRLVAIPRALKHDLALFEALEHVEGRHATEEELALAHDPAYITRVRTLVEEGGGRLDPDTVVSEGSWDAVTAGAGCVLDGVDMAFDGRALRSFSAVRPPGHHALRDRAMGFCLFGNVGIAAHYAIAKHGCERVLVVDWDVHHGNGTQALVEHEPRIHFVSMHQWPWYPGTGATDDRGPHDTVWNVPMPPSLPSVQYVEALLAAVDAAAEAFTPDLVLISAGFDCLDGDPLGAFTLTLDDVHTLTRAMVERAERWCGGRLVSALEGGYAPELVAKAVLVHLRALA</sequence>
<dbReference type="EMBL" id="CP011454">
    <property type="protein sequence ID" value="AMW04422.1"/>
    <property type="molecule type" value="Genomic_DNA"/>
</dbReference>
<evidence type="ECO:0000259" key="2">
    <source>
        <dbReference type="Pfam" id="PF00850"/>
    </source>
</evidence>
<evidence type="ECO:0000256" key="1">
    <source>
        <dbReference type="ARBA" id="ARBA00005947"/>
    </source>
</evidence>
<dbReference type="PRINTS" id="PR01270">
    <property type="entry name" value="HDASUPER"/>
</dbReference>
<gene>
    <name evidence="3" type="ORF">GEMMAAP_05355</name>
</gene>
<dbReference type="AlphaFoldDB" id="A0A143BIP7"/>
<dbReference type="InterPro" id="IPR037138">
    <property type="entry name" value="His_deacetylse_dom_sf"/>
</dbReference>
<reference evidence="3 4" key="1">
    <citation type="journal article" date="2014" name="Proc. Natl. Acad. Sci. U.S.A.">
        <title>Functional type 2 photosynthetic reaction centers found in the rare bacterial phylum Gemmatimonadetes.</title>
        <authorList>
            <person name="Zeng Y."/>
            <person name="Feng F."/>
            <person name="Medova H."/>
            <person name="Dean J."/>
            <person name="Koblizek M."/>
        </authorList>
    </citation>
    <scope>NUCLEOTIDE SEQUENCE [LARGE SCALE GENOMIC DNA]</scope>
    <source>
        <strain evidence="3 4">AP64</strain>
    </source>
</reference>
<evidence type="ECO:0000313" key="3">
    <source>
        <dbReference type="EMBL" id="AMW04422.1"/>
    </source>
</evidence>
<dbReference type="OrthoDB" id="9808367at2"/>
<dbReference type="eggNOG" id="COG0123">
    <property type="taxonomic scope" value="Bacteria"/>
</dbReference>